<dbReference type="Pfam" id="PF01339">
    <property type="entry name" value="CheB_methylest"/>
    <property type="match status" value="1"/>
</dbReference>
<dbReference type="Gene3D" id="3.40.50.180">
    <property type="entry name" value="Methylesterase CheB, C-terminal domain"/>
    <property type="match status" value="1"/>
</dbReference>
<dbReference type="PIRSF" id="PIRSF000876">
    <property type="entry name" value="RR_chemtxs_CheB"/>
    <property type="match status" value="1"/>
</dbReference>
<evidence type="ECO:0000256" key="6">
    <source>
        <dbReference type="PROSITE-ProRule" id="PRU00050"/>
    </source>
</evidence>
<evidence type="ECO:0000256" key="3">
    <source>
        <dbReference type="ARBA" id="ARBA00022801"/>
    </source>
</evidence>
<comment type="similarity">
    <text evidence="5">Belongs to the CheB family.</text>
</comment>
<evidence type="ECO:0000256" key="8">
    <source>
        <dbReference type="SAM" id="MobiDB-lite"/>
    </source>
</evidence>
<dbReference type="InterPro" id="IPR011006">
    <property type="entry name" value="CheY-like_superfamily"/>
</dbReference>
<dbReference type="GO" id="GO:0050568">
    <property type="term" value="F:protein-glutamine glutaminase activity"/>
    <property type="evidence" value="ECO:0007669"/>
    <property type="project" value="UniProtKB-UniRule"/>
</dbReference>
<comment type="catalytic activity">
    <reaction evidence="5">
        <text>L-glutaminyl-[protein] + H2O = L-glutamyl-[protein] + NH4(+)</text>
        <dbReference type="Rhea" id="RHEA:16441"/>
        <dbReference type="Rhea" id="RHEA-COMP:10207"/>
        <dbReference type="Rhea" id="RHEA-COMP:10208"/>
        <dbReference type="ChEBI" id="CHEBI:15377"/>
        <dbReference type="ChEBI" id="CHEBI:28938"/>
        <dbReference type="ChEBI" id="CHEBI:29973"/>
        <dbReference type="ChEBI" id="CHEBI:30011"/>
        <dbReference type="EC" id="3.5.1.44"/>
    </reaction>
</comment>
<keyword evidence="1 5" id="KW-0963">Cytoplasm</keyword>
<protein>
    <recommendedName>
        <fullName evidence="5">Protein-glutamate methylesterase/protein-glutamine glutaminase</fullName>
        <ecNumber evidence="5">3.1.1.61</ecNumber>
        <ecNumber evidence="5">3.5.1.44</ecNumber>
    </recommendedName>
</protein>
<dbReference type="HAMAP" id="MF_00099">
    <property type="entry name" value="CheB_chemtxs"/>
    <property type="match status" value="1"/>
</dbReference>
<evidence type="ECO:0000256" key="7">
    <source>
        <dbReference type="PROSITE-ProRule" id="PRU00169"/>
    </source>
</evidence>
<keyword evidence="12" id="KW-1185">Reference proteome</keyword>
<dbReference type="InterPro" id="IPR035909">
    <property type="entry name" value="CheB_C"/>
</dbReference>
<reference evidence="11 12" key="1">
    <citation type="submission" date="2019-02" db="EMBL/GenBank/DDBJ databases">
        <title>Deep-cultivation of Planctomycetes and their phenomic and genomic characterization uncovers novel biology.</title>
        <authorList>
            <person name="Wiegand S."/>
            <person name="Jogler M."/>
            <person name="Boedeker C."/>
            <person name="Pinto D."/>
            <person name="Vollmers J."/>
            <person name="Rivas-Marin E."/>
            <person name="Kohn T."/>
            <person name="Peeters S.H."/>
            <person name="Heuer A."/>
            <person name="Rast P."/>
            <person name="Oberbeckmann S."/>
            <person name="Bunk B."/>
            <person name="Jeske O."/>
            <person name="Meyerdierks A."/>
            <person name="Storesund J.E."/>
            <person name="Kallscheuer N."/>
            <person name="Luecker S."/>
            <person name="Lage O.M."/>
            <person name="Pohl T."/>
            <person name="Merkel B.J."/>
            <person name="Hornburger P."/>
            <person name="Mueller R.-W."/>
            <person name="Bruemmer F."/>
            <person name="Labrenz M."/>
            <person name="Spormann A.M."/>
            <person name="Op den Camp H."/>
            <person name="Overmann J."/>
            <person name="Amann R."/>
            <person name="Jetten M.S.M."/>
            <person name="Mascher T."/>
            <person name="Medema M.H."/>
            <person name="Devos D.P."/>
            <person name="Kaster A.-K."/>
            <person name="Ovreas L."/>
            <person name="Rohde M."/>
            <person name="Galperin M.Y."/>
            <person name="Jogler C."/>
        </authorList>
    </citation>
    <scope>NUCLEOTIDE SEQUENCE [LARGE SCALE GENOMIC DNA]</scope>
    <source>
        <strain evidence="11 12">SV_7m_r</strain>
    </source>
</reference>
<feature type="active site" evidence="5 6">
    <location>
        <position position="318"/>
    </location>
</feature>
<evidence type="ECO:0000256" key="5">
    <source>
        <dbReference type="HAMAP-Rule" id="MF_00099"/>
    </source>
</evidence>
<dbReference type="SMART" id="SM00448">
    <property type="entry name" value="REC"/>
    <property type="match status" value="1"/>
</dbReference>
<comment type="catalytic activity">
    <reaction evidence="4 5">
        <text>[protein]-L-glutamate 5-O-methyl ester + H2O = L-glutamyl-[protein] + methanol + H(+)</text>
        <dbReference type="Rhea" id="RHEA:23236"/>
        <dbReference type="Rhea" id="RHEA-COMP:10208"/>
        <dbReference type="Rhea" id="RHEA-COMP:10311"/>
        <dbReference type="ChEBI" id="CHEBI:15377"/>
        <dbReference type="ChEBI" id="CHEBI:15378"/>
        <dbReference type="ChEBI" id="CHEBI:17790"/>
        <dbReference type="ChEBI" id="CHEBI:29973"/>
        <dbReference type="ChEBI" id="CHEBI:82795"/>
        <dbReference type="EC" id="3.1.1.61"/>
    </reaction>
</comment>
<evidence type="ECO:0000259" key="9">
    <source>
        <dbReference type="PROSITE" id="PS50110"/>
    </source>
</evidence>
<dbReference type="Gene3D" id="3.40.50.2300">
    <property type="match status" value="1"/>
</dbReference>
<comment type="function">
    <text evidence="5">Involved in chemotaxis. Part of a chemotaxis signal transduction system that modulates chemotaxis in response to various stimuli. Catalyzes the demethylation of specific methylglutamate residues introduced into the chemoreceptors (methyl-accepting chemotaxis proteins or MCP) by CheR. Also mediates the irreversible deamidation of specific glutamine residues to glutamic acid.</text>
</comment>
<sequence>MSTIRVLVVDDSAVMRKILTKILDQDPDLDVIATASNAEFAQQKIDKLKPDVITLDVNMPGMDGLTFLEKLMKTQPMPVVMVSSATEENCEITLRALELGAIDFVCKPRAGIDATLEEQADEMIYKVKHAASANIAARKRPPGVSSAGPNTTATNSAPPAPSFSRGGGGTAVAPTRVSNEAAITGIAPALIAIGTSTGGADALPAVLSALPAQTPPIVAVIHMPAQFTNSFAKRIDRNSQITVEEAWHGAPLRKNHALIAPGDQHMKLAKVNGKYEVLLNQEPKVNRHRPAVDVLFESVAELYGKAAVGVILTGMGNDGAKGLLAMRNAGSPTIGQDEASSVVYGMPRLAHEAGAVQTQLPLDKIASRLARMLRKR</sequence>
<keyword evidence="2 5" id="KW-0145">Chemotaxis</keyword>
<dbReference type="GO" id="GO:0006935">
    <property type="term" value="P:chemotaxis"/>
    <property type="evidence" value="ECO:0007669"/>
    <property type="project" value="UniProtKB-UniRule"/>
</dbReference>
<gene>
    <name evidence="11" type="primary">cheB_1</name>
    <name evidence="5" type="synonym">cheB</name>
    <name evidence="11" type="ORF">SV7mr_40610</name>
</gene>
<dbReference type="SUPFAM" id="SSF52172">
    <property type="entry name" value="CheY-like"/>
    <property type="match status" value="1"/>
</dbReference>
<dbReference type="InterPro" id="IPR008248">
    <property type="entry name" value="CheB-like"/>
</dbReference>
<evidence type="ECO:0000256" key="2">
    <source>
        <dbReference type="ARBA" id="ARBA00022500"/>
    </source>
</evidence>
<keyword evidence="3 5" id="KW-0378">Hydrolase</keyword>
<comment type="PTM">
    <text evidence="5">Phosphorylated by CheA. Phosphorylation of the N-terminal regulatory domain activates the methylesterase activity.</text>
</comment>
<dbReference type="GO" id="GO:0005737">
    <property type="term" value="C:cytoplasm"/>
    <property type="evidence" value="ECO:0007669"/>
    <property type="project" value="UniProtKB-SubCell"/>
</dbReference>
<dbReference type="Pfam" id="PF00072">
    <property type="entry name" value="Response_reg"/>
    <property type="match status" value="1"/>
</dbReference>
<dbReference type="CDD" id="cd17541">
    <property type="entry name" value="REC_CheB-like"/>
    <property type="match status" value="1"/>
</dbReference>
<comment type="subcellular location">
    <subcellularLocation>
        <location evidence="5">Cytoplasm</location>
    </subcellularLocation>
</comment>
<dbReference type="InterPro" id="IPR000673">
    <property type="entry name" value="Sig_transdc_resp-reg_Me-estase"/>
</dbReference>
<dbReference type="PANTHER" id="PTHR42872:SF6">
    <property type="entry name" value="PROTEIN-GLUTAMATE METHYLESTERASE_PROTEIN-GLUTAMINE GLUTAMINASE"/>
    <property type="match status" value="1"/>
</dbReference>
<dbReference type="PANTHER" id="PTHR42872">
    <property type="entry name" value="PROTEIN-GLUTAMATE METHYLESTERASE/PROTEIN-GLUTAMINE GLUTAMINASE"/>
    <property type="match status" value="1"/>
</dbReference>
<dbReference type="PROSITE" id="PS50122">
    <property type="entry name" value="CHEB"/>
    <property type="match status" value="1"/>
</dbReference>
<feature type="domain" description="Response regulatory" evidence="9">
    <location>
        <begin position="5"/>
        <end position="122"/>
    </location>
</feature>
<feature type="region of interest" description="Disordered" evidence="8">
    <location>
        <begin position="137"/>
        <end position="171"/>
    </location>
</feature>
<feature type="compositionally biased region" description="Polar residues" evidence="8">
    <location>
        <begin position="147"/>
        <end position="157"/>
    </location>
</feature>
<feature type="domain" description="CheB-type methylesterase" evidence="10">
    <location>
        <begin position="184"/>
        <end position="376"/>
    </location>
</feature>
<dbReference type="EMBL" id="CP036272">
    <property type="protein sequence ID" value="QDT61524.1"/>
    <property type="molecule type" value="Genomic_DNA"/>
</dbReference>
<proteinExistence type="inferred from homology"/>
<dbReference type="GO" id="GO:0000156">
    <property type="term" value="F:phosphorelay response regulator activity"/>
    <property type="evidence" value="ECO:0007669"/>
    <property type="project" value="InterPro"/>
</dbReference>
<dbReference type="CDD" id="cd16432">
    <property type="entry name" value="CheB_Rec"/>
    <property type="match status" value="1"/>
</dbReference>
<dbReference type="OrthoDB" id="9793421at2"/>
<feature type="active site" evidence="5 6">
    <location>
        <position position="222"/>
    </location>
</feature>
<dbReference type="AlphaFoldDB" id="A0A517SZF0"/>
<dbReference type="PROSITE" id="PS50110">
    <property type="entry name" value="RESPONSE_REGULATORY"/>
    <property type="match status" value="1"/>
</dbReference>
<evidence type="ECO:0000313" key="11">
    <source>
        <dbReference type="EMBL" id="QDT61524.1"/>
    </source>
</evidence>
<evidence type="ECO:0000256" key="4">
    <source>
        <dbReference type="ARBA" id="ARBA00048267"/>
    </source>
</evidence>
<dbReference type="SUPFAM" id="SSF52738">
    <property type="entry name" value="Methylesterase CheB, C-terminal domain"/>
    <property type="match status" value="1"/>
</dbReference>
<feature type="modified residue" description="4-aspartylphosphate" evidence="5 7">
    <location>
        <position position="56"/>
    </location>
</feature>
<dbReference type="NCBIfam" id="NF001965">
    <property type="entry name" value="PRK00742.1"/>
    <property type="match status" value="1"/>
</dbReference>
<comment type="domain">
    <text evidence="5">Contains a C-terminal catalytic domain, and an N-terminal region which modulates catalytic activity.</text>
</comment>
<name>A0A517SZF0_9BACT</name>
<dbReference type="Proteomes" id="UP000315003">
    <property type="component" value="Chromosome"/>
</dbReference>
<dbReference type="InterPro" id="IPR001789">
    <property type="entry name" value="Sig_transdc_resp-reg_receiver"/>
</dbReference>
<dbReference type="GO" id="GO:0008984">
    <property type="term" value="F:protein-glutamate methylesterase activity"/>
    <property type="evidence" value="ECO:0007669"/>
    <property type="project" value="UniProtKB-UniRule"/>
</dbReference>
<feature type="active site" evidence="5 6">
    <location>
        <position position="196"/>
    </location>
</feature>
<organism evidence="11 12">
    <name type="scientific">Stieleria bergensis</name>
    <dbReference type="NCBI Taxonomy" id="2528025"/>
    <lineage>
        <taxon>Bacteria</taxon>
        <taxon>Pseudomonadati</taxon>
        <taxon>Planctomycetota</taxon>
        <taxon>Planctomycetia</taxon>
        <taxon>Pirellulales</taxon>
        <taxon>Pirellulaceae</taxon>
        <taxon>Stieleria</taxon>
    </lineage>
</organism>
<keyword evidence="5 7" id="KW-0597">Phosphoprotein</keyword>
<dbReference type="EC" id="3.1.1.61" evidence="5"/>
<dbReference type="RefSeq" id="WP_145275653.1">
    <property type="nucleotide sequence ID" value="NZ_CP036272.1"/>
</dbReference>
<evidence type="ECO:0000256" key="1">
    <source>
        <dbReference type="ARBA" id="ARBA00022490"/>
    </source>
</evidence>
<evidence type="ECO:0000313" key="12">
    <source>
        <dbReference type="Proteomes" id="UP000315003"/>
    </source>
</evidence>
<accession>A0A517SZF0</accession>
<dbReference type="EC" id="3.5.1.44" evidence="5"/>
<evidence type="ECO:0000259" key="10">
    <source>
        <dbReference type="PROSITE" id="PS50122"/>
    </source>
</evidence>
<dbReference type="NCBIfam" id="NF009206">
    <property type="entry name" value="PRK12555.1"/>
    <property type="match status" value="1"/>
</dbReference>